<dbReference type="PRINTS" id="PR00776">
    <property type="entry name" value="HEMOGLOBNASE"/>
</dbReference>
<dbReference type="Gene3D" id="3.40.50.1460">
    <property type="match status" value="1"/>
</dbReference>
<accession>A0A074YZ94</accession>
<dbReference type="RefSeq" id="XP_009177716.1">
    <property type="nucleotide sequence ID" value="XM_009179452.1"/>
</dbReference>
<dbReference type="GO" id="GO:0004197">
    <property type="term" value="F:cysteine-type endopeptidase activity"/>
    <property type="evidence" value="ECO:0007669"/>
    <property type="project" value="TreeGrafter"/>
</dbReference>
<dbReference type="AlphaFoldDB" id="A0A074YZ94"/>
<evidence type="ECO:0000313" key="2">
    <source>
        <dbReference type="EMBL" id="KER18537.1"/>
    </source>
</evidence>
<feature type="non-terminal residue" evidence="2">
    <location>
        <position position="93"/>
    </location>
</feature>
<dbReference type="InterPro" id="IPR001096">
    <property type="entry name" value="Peptidase_C13"/>
</dbReference>
<dbReference type="CTD" id="20330160"/>
<keyword evidence="3" id="KW-1185">Reference proteome</keyword>
<dbReference type="GO" id="GO:0005773">
    <property type="term" value="C:vacuole"/>
    <property type="evidence" value="ECO:0007669"/>
    <property type="project" value="GOC"/>
</dbReference>
<name>A0A074YZ94_OPIVI</name>
<dbReference type="Pfam" id="PF01650">
    <property type="entry name" value="Peptidase_C13"/>
    <property type="match status" value="1"/>
</dbReference>
<dbReference type="KEGG" id="ovi:T265_15995"/>
<proteinExistence type="inferred from homology"/>
<protein>
    <recommendedName>
        <fullName evidence="4">Peptidase C13 family protein</fullName>
    </recommendedName>
</protein>
<dbReference type="STRING" id="6198.A0A074YZ94"/>
<dbReference type="GeneID" id="20330160"/>
<gene>
    <name evidence="2" type="ORF">T265_15995</name>
</gene>
<dbReference type="PANTHER" id="PTHR12000">
    <property type="entry name" value="HEMOGLOBINASE FAMILY MEMBER"/>
    <property type="match status" value="1"/>
</dbReference>
<dbReference type="PANTHER" id="PTHR12000:SF21">
    <property type="entry name" value="LEGUMAIN-RELATED"/>
    <property type="match status" value="1"/>
</dbReference>
<evidence type="ECO:0000256" key="1">
    <source>
        <dbReference type="ARBA" id="ARBA00009941"/>
    </source>
</evidence>
<dbReference type="GO" id="GO:0006624">
    <property type="term" value="P:vacuolar protein processing"/>
    <property type="evidence" value="ECO:0007669"/>
    <property type="project" value="TreeGrafter"/>
</dbReference>
<evidence type="ECO:0000313" key="3">
    <source>
        <dbReference type="Proteomes" id="UP000054324"/>
    </source>
</evidence>
<dbReference type="GO" id="GO:0051603">
    <property type="term" value="P:proteolysis involved in protein catabolic process"/>
    <property type="evidence" value="ECO:0007669"/>
    <property type="project" value="TreeGrafter"/>
</dbReference>
<reference evidence="2 3" key="1">
    <citation type="submission" date="2013-11" db="EMBL/GenBank/DDBJ databases">
        <title>Opisthorchis viverrini - life in the bile duct.</title>
        <authorList>
            <person name="Young N.D."/>
            <person name="Nagarajan N."/>
            <person name="Lin S.J."/>
            <person name="Korhonen P.K."/>
            <person name="Jex A.R."/>
            <person name="Hall R.S."/>
            <person name="Safavi-Hemami H."/>
            <person name="Kaewkong W."/>
            <person name="Bertrand D."/>
            <person name="Gao S."/>
            <person name="Seet Q."/>
            <person name="Wongkham S."/>
            <person name="Teh B.T."/>
            <person name="Wongkham C."/>
            <person name="Intapan P.M."/>
            <person name="Maleewong W."/>
            <person name="Yang X."/>
            <person name="Hu M."/>
            <person name="Wang Z."/>
            <person name="Hofmann A."/>
            <person name="Sternberg P.W."/>
            <person name="Tan P."/>
            <person name="Wang J."/>
            <person name="Gasser R.B."/>
        </authorList>
    </citation>
    <scope>NUCLEOTIDE SEQUENCE [LARGE SCALE GENOMIC DNA]</scope>
</reference>
<dbReference type="EMBL" id="KL600068">
    <property type="protein sequence ID" value="KER18537.1"/>
    <property type="molecule type" value="Genomic_DNA"/>
</dbReference>
<dbReference type="Proteomes" id="UP000054324">
    <property type="component" value="Unassembled WGS sequence"/>
</dbReference>
<comment type="similarity">
    <text evidence="1">Belongs to the peptidase C13 family.</text>
</comment>
<evidence type="ECO:0008006" key="4">
    <source>
        <dbReference type="Google" id="ProtNLM"/>
    </source>
</evidence>
<dbReference type="OrthoDB" id="9973749at2759"/>
<sequence>MRHGIQSNVVKMQRSCLLLTFLLYVNYAAWLGAVCVGSRLFHSDQARNWVVLVAGSNGWENYRHQANVYRAYQIMKRNNISTEQIITFAYDDI</sequence>
<organism evidence="2 3">
    <name type="scientific">Opisthorchis viverrini</name>
    <name type="common">Southeast Asian liver fluke</name>
    <dbReference type="NCBI Taxonomy" id="6198"/>
    <lineage>
        <taxon>Eukaryota</taxon>
        <taxon>Metazoa</taxon>
        <taxon>Spiralia</taxon>
        <taxon>Lophotrochozoa</taxon>
        <taxon>Platyhelminthes</taxon>
        <taxon>Trematoda</taxon>
        <taxon>Digenea</taxon>
        <taxon>Opisthorchiida</taxon>
        <taxon>Opisthorchiata</taxon>
        <taxon>Opisthorchiidae</taxon>
        <taxon>Opisthorchis</taxon>
    </lineage>
</organism>
<dbReference type="MEROPS" id="C13.007"/>